<dbReference type="AlphaFoldDB" id="A0A194YNT1"/>
<dbReference type="GO" id="GO:0005737">
    <property type="term" value="C:cytoplasm"/>
    <property type="evidence" value="ECO:0000318"/>
    <property type="project" value="GO_Central"/>
</dbReference>
<dbReference type="Gramene" id="KXG29883">
    <property type="protein sequence ID" value="KXG29883"/>
    <property type="gene ID" value="SORBI_3004G104000"/>
</dbReference>
<dbReference type="OMA" id="WSCVVEN"/>
<dbReference type="InParanoid" id="A0A194YNT1"/>
<dbReference type="InterPro" id="IPR011990">
    <property type="entry name" value="TPR-like_helical_dom_sf"/>
</dbReference>
<dbReference type="InterPro" id="IPR051222">
    <property type="entry name" value="PPR/CCM1_RNA-binding"/>
</dbReference>
<dbReference type="Gene3D" id="1.25.40.10">
    <property type="entry name" value="Tetratricopeptide repeat domain"/>
    <property type="match status" value="2"/>
</dbReference>
<dbReference type="PROSITE" id="PS51375">
    <property type="entry name" value="PPR"/>
    <property type="match status" value="1"/>
</dbReference>
<proteinExistence type="predicted"/>
<protein>
    <recommendedName>
        <fullName evidence="7">Pentacotripeptide-repeat region of PRORP domain-containing protein</fullName>
    </recommendedName>
</protein>
<sequence length="451" mass="50333">MSHHLAKRPSDNATTMASSAAKRARDPSSPAFPTNKEASELPHKTRIFYDILASRADDDMDAALDEADIRGVTTADVEQVLHLSYAHPHAAAAFFHWAGHWHLGHDNHSPYSWNLVVDILGANRLFTRIPGCSPLKAFMDDMPRYGMARDMSALNSFLSALCRADRLDDARAAIPVAHAEAGTLLDADSYAILLECCEAAADTRGARDVCDEMVHDIGVGPDNMPAYEAFLAMLVSSNSSMALLEAMYYLDFLNKRSCSPGAGERFFCAVVAVHLEAGELRGATYLWDKFVGRRGLVPDMEMYNTMIMLQGSLGHVEVIVDYLDDMIFNGLVPDTNTYNVFLLILLERRELHKAATIFSEMVKNECWPNEGNCSLALRLFLDARYWETGIRIWSCVVENGLPPLEECGNMLVSKLKDDKLSSSTLSKLKLCMQKIKKRDIYDDLLRKWEAH</sequence>
<dbReference type="STRING" id="4558.A0A194YNT1"/>
<reference evidence="6" key="2">
    <citation type="journal article" date="2018" name="Plant J.">
        <title>The Sorghum bicolor reference genome: improved assembly, gene annotations, a transcriptome atlas, and signatures of genome organization.</title>
        <authorList>
            <person name="McCormick R.F."/>
            <person name="Truong S.K."/>
            <person name="Sreedasyam A."/>
            <person name="Jenkins J."/>
            <person name="Shu S."/>
            <person name="Sims D."/>
            <person name="Kennedy M."/>
            <person name="Amirebrahimi M."/>
            <person name="Weers B.D."/>
            <person name="McKinley B."/>
            <person name="Mattison A."/>
            <person name="Morishige D.T."/>
            <person name="Grimwood J."/>
            <person name="Schmutz J."/>
            <person name="Mullet J.E."/>
        </authorList>
    </citation>
    <scope>NUCLEOTIDE SEQUENCE [LARGE SCALE GENOMIC DNA]</scope>
    <source>
        <strain evidence="6">cv. BTx623</strain>
    </source>
</reference>
<evidence type="ECO:0000256" key="2">
    <source>
        <dbReference type="ARBA" id="ARBA00022946"/>
    </source>
</evidence>
<dbReference type="PANTHER" id="PTHR47942:SF7">
    <property type="entry name" value="OS02G0711100 PROTEIN"/>
    <property type="match status" value="1"/>
</dbReference>
<evidence type="ECO:0000256" key="3">
    <source>
        <dbReference type="PROSITE-ProRule" id="PRU00708"/>
    </source>
</evidence>
<gene>
    <name evidence="5" type="ORF">SORBI_3004G104000</name>
</gene>
<evidence type="ECO:0000313" key="5">
    <source>
        <dbReference type="EMBL" id="KXG29883.1"/>
    </source>
</evidence>
<evidence type="ECO:0000256" key="4">
    <source>
        <dbReference type="SAM" id="MobiDB-lite"/>
    </source>
</evidence>
<keyword evidence="6" id="KW-1185">Reference proteome</keyword>
<evidence type="ECO:0000256" key="1">
    <source>
        <dbReference type="ARBA" id="ARBA00022737"/>
    </source>
</evidence>
<reference evidence="5 6" key="1">
    <citation type="journal article" date="2009" name="Nature">
        <title>The Sorghum bicolor genome and the diversification of grasses.</title>
        <authorList>
            <person name="Paterson A.H."/>
            <person name="Bowers J.E."/>
            <person name="Bruggmann R."/>
            <person name="Dubchak I."/>
            <person name="Grimwood J."/>
            <person name="Gundlach H."/>
            <person name="Haberer G."/>
            <person name="Hellsten U."/>
            <person name="Mitros T."/>
            <person name="Poliakov A."/>
            <person name="Schmutz J."/>
            <person name="Spannagl M."/>
            <person name="Tang H."/>
            <person name="Wang X."/>
            <person name="Wicker T."/>
            <person name="Bharti A.K."/>
            <person name="Chapman J."/>
            <person name="Feltus F.A."/>
            <person name="Gowik U."/>
            <person name="Grigoriev I.V."/>
            <person name="Lyons E."/>
            <person name="Maher C.A."/>
            <person name="Martis M."/>
            <person name="Narechania A."/>
            <person name="Otillar R.P."/>
            <person name="Penning B.W."/>
            <person name="Salamov A.A."/>
            <person name="Wang Y."/>
            <person name="Zhang L."/>
            <person name="Carpita N.C."/>
            <person name="Freeling M."/>
            <person name="Gingle A.R."/>
            <person name="Hash C.T."/>
            <person name="Keller B."/>
            <person name="Klein P."/>
            <person name="Kresovich S."/>
            <person name="McCann M.C."/>
            <person name="Ming R."/>
            <person name="Peterson D.G."/>
            <person name="Mehboob-ur-Rahman"/>
            <person name="Ware D."/>
            <person name="Westhoff P."/>
            <person name="Mayer K.F."/>
            <person name="Messing J."/>
            <person name="Rokhsar D.S."/>
        </authorList>
    </citation>
    <scope>NUCLEOTIDE SEQUENCE [LARGE SCALE GENOMIC DNA]</scope>
    <source>
        <strain evidence="6">cv. BTx623</strain>
    </source>
</reference>
<dbReference type="InterPro" id="IPR002885">
    <property type="entry name" value="PPR_rpt"/>
</dbReference>
<keyword evidence="2" id="KW-0809">Transit peptide</keyword>
<dbReference type="Proteomes" id="UP000000768">
    <property type="component" value="Chromosome 4"/>
</dbReference>
<evidence type="ECO:0008006" key="7">
    <source>
        <dbReference type="Google" id="ProtNLM"/>
    </source>
</evidence>
<dbReference type="PANTHER" id="PTHR47942">
    <property type="entry name" value="TETRATRICOPEPTIDE REPEAT (TPR)-LIKE SUPERFAMILY PROTEIN-RELATED"/>
    <property type="match status" value="1"/>
</dbReference>
<keyword evidence="1" id="KW-0677">Repeat</keyword>
<dbReference type="GO" id="GO:0003729">
    <property type="term" value="F:mRNA binding"/>
    <property type="evidence" value="ECO:0000318"/>
    <property type="project" value="GO_Central"/>
</dbReference>
<organism evidence="5 6">
    <name type="scientific">Sorghum bicolor</name>
    <name type="common">Sorghum</name>
    <name type="synonym">Sorghum vulgare</name>
    <dbReference type="NCBI Taxonomy" id="4558"/>
    <lineage>
        <taxon>Eukaryota</taxon>
        <taxon>Viridiplantae</taxon>
        <taxon>Streptophyta</taxon>
        <taxon>Embryophyta</taxon>
        <taxon>Tracheophyta</taxon>
        <taxon>Spermatophyta</taxon>
        <taxon>Magnoliopsida</taxon>
        <taxon>Liliopsida</taxon>
        <taxon>Poales</taxon>
        <taxon>Poaceae</taxon>
        <taxon>PACMAD clade</taxon>
        <taxon>Panicoideae</taxon>
        <taxon>Andropogonodae</taxon>
        <taxon>Andropogoneae</taxon>
        <taxon>Sorghinae</taxon>
        <taxon>Sorghum</taxon>
    </lineage>
</organism>
<dbReference type="GO" id="GO:0006397">
    <property type="term" value="P:mRNA processing"/>
    <property type="evidence" value="ECO:0000318"/>
    <property type="project" value="GO_Central"/>
</dbReference>
<name>A0A194YNT1_SORBI</name>
<dbReference type="Pfam" id="PF13812">
    <property type="entry name" value="PPR_3"/>
    <property type="match status" value="1"/>
</dbReference>
<evidence type="ECO:0000313" key="6">
    <source>
        <dbReference type="Proteomes" id="UP000000768"/>
    </source>
</evidence>
<accession>A0A194YNT1</accession>
<dbReference type="eggNOG" id="KOG4197">
    <property type="taxonomic scope" value="Eukaryota"/>
</dbReference>
<feature type="region of interest" description="Disordered" evidence="4">
    <location>
        <begin position="1"/>
        <end position="37"/>
    </location>
</feature>
<dbReference type="EMBL" id="CM000763">
    <property type="protein sequence ID" value="KXG29883.1"/>
    <property type="molecule type" value="Genomic_DNA"/>
</dbReference>
<dbReference type="NCBIfam" id="TIGR00756">
    <property type="entry name" value="PPR"/>
    <property type="match status" value="1"/>
</dbReference>
<feature type="repeat" description="PPR" evidence="3">
    <location>
        <begin position="334"/>
        <end position="368"/>
    </location>
</feature>